<name>A0A1S8QUQ9_CLOBE</name>
<comment type="similarity">
    <text evidence="8">Belongs to the glycosyltransferase 2 family. GtrB subfamily.</text>
</comment>
<protein>
    <submittedName>
        <fullName evidence="12">Dolichol-phosphate mannosyltransferase</fullName>
        <ecNumber evidence="12">2.4.1.83</ecNumber>
    </submittedName>
    <submittedName>
        <fullName evidence="11">Glycosyltransferase family 2 protein</fullName>
    </submittedName>
</protein>
<dbReference type="GO" id="GO:0004582">
    <property type="term" value="F:dolichyl-phosphate beta-D-mannosyltransferase activity"/>
    <property type="evidence" value="ECO:0007669"/>
    <property type="project" value="UniProtKB-EC"/>
</dbReference>
<feature type="transmembrane region" description="Helical" evidence="9">
    <location>
        <begin position="262"/>
        <end position="290"/>
    </location>
</feature>
<dbReference type="FunFam" id="3.90.550.10:FF:000079">
    <property type="entry name" value="Probable glycosyl transferase"/>
    <property type="match status" value="1"/>
</dbReference>
<evidence type="ECO:0000259" key="10">
    <source>
        <dbReference type="Pfam" id="PF00535"/>
    </source>
</evidence>
<dbReference type="EC" id="2.4.1.83" evidence="12"/>
<evidence type="ECO:0000256" key="2">
    <source>
        <dbReference type="ARBA" id="ARBA00022475"/>
    </source>
</evidence>
<keyword evidence="6 9" id="KW-1133">Transmembrane helix</keyword>
<evidence type="ECO:0000313" key="13">
    <source>
        <dbReference type="Proteomes" id="UP000822184"/>
    </source>
</evidence>
<feature type="domain" description="Glycosyltransferase 2-like" evidence="10">
    <location>
        <begin position="8"/>
        <end position="170"/>
    </location>
</feature>
<evidence type="ECO:0000256" key="1">
    <source>
        <dbReference type="ARBA" id="ARBA00004651"/>
    </source>
</evidence>
<dbReference type="EMBL" id="JADOEF010000001">
    <property type="protein sequence ID" value="MBF7811500.1"/>
    <property type="molecule type" value="Genomic_DNA"/>
</dbReference>
<dbReference type="InterPro" id="IPR001173">
    <property type="entry name" value="Glyco_trans_2-like"/>
</dbReference>
<dbReference type="RefSeq" id="WP_011969048.1">
    <property type="nucleotide sequence ID" value="NZ_CP073279.1"/>
</dbReference>
<proteinExistence type="inferred from homology"/>
<comment type="caution">
    <text evidence="12">The sequence shown here is derived from an EMBL/GenBank/DDBJ whole genome shotgun (WGS) entry which is preliminary data.</text>
</comment>
<evidence type="ECO:0000256" key="7">
    <source>
        <dbReference type="ARBA" id="ARBA00023136"/>
    </source>
</evidence>
<dbReference type="PANTHER" id="PTHR48090:SF1">
    <property type="entry name" value="PROPHAGE BACTOPRENOL GLUCOSYL TRANSFERASE HOMOLOG"/>
    <property type="match status" value="1"/>
</dbReference>
<dbReference type="CDD" id="cd04187">
    <property type="entry name" value="DPM1_like_bac"/>
    <property type="match status" value="1"/>
</dbReference>
<accession>A0A1S8QUQ9</accession>
<evidence type="ECO:0000256" key="3">
    <source>
        <dbReference type="ARBA" id="ARBA00022676"/>
    </source>
</evidence>
<dbReference type="Proteomes" id="UP000822184">
    <property type="component" value="Unassembled WGS sequence"/>
</dbReference>
<keyword evidence="3 12" id="KW-0328">Glycosyltransferase</keyword>
<dbReference type="PANTHER" id="PTHR48090">
    <property type="entry name" value="UNDECAPRENYL-PHOSPHATE 4-DEOXY-4-FORMAMIDO-L-ARABINOSE TRANSFERASE-RELATED"/>
    <property type="match status" value="1"/>
</dbReference>
<dbReference type="Pfam" id="PF00535">
    <property type="entry name" value="Glycos_transf_2"/>
    <property type="match status" value="1"/>
</dbReference>
<keyword evidence="7 9" id="KW-0472">Membrane</keyword>
<evidence type="ECO:0000313" key="12">
    <source>
        <dbReference type="EMBL" id="NSB15762.1"/>
    </source>
</evidence>
<dbReference type="Proteomes" id="UP000631418">
    <property type="component" value="Unassembled WGS sequence"/>
</dbReference>
<gene>
    <name evidence="12" type="ORF">BCD95_004021</name>
    <name evidence="11" type="ORF">IS491_23085</name>
</gene>
<evidence type="ECO:0000256" key="8">
    <source>
        <dbReference type="ARBA" id="ARBA00038152"/>
    </source>
</evidence>
<organism evidence="12 13">
    <name type="scientific">Clostridium beijerinckii</name>
    <name type="common">Clostridium MP</name>
    <dbReference type="NCBI Taxonomy" id="1520"/>
    <lineage>
        <taxon>Bacteria</taxon>
        <taxon>Bacillati</taxon>
        <taxon>Bacillota</taxon>
        <taxon>Clostridia</taxon>
        <taxon>Eubacteriales</taxon>
        <taxon>Clostridiaceae</taxon>
        <taxon>Clostridium</taxon>
    </lineage>
</organism>
<dbReference type="EMBL" id="JABTDW010000001">
    <property type="protein sequence ID" value="NSB15762.1"/>
    <property type="molecule type" value="Genomic_DNA"/>
</dbReference>
<evidence type="ECO:0000313" key="11">
    <source>
        <dbReference type="EMBL" id="MBF7811500.1"/>
    </source>
</evidence>
<evidence type="ECO:0000256" key="5">
    <source>
        <dbReference type="ARBA" id="ARBA00022692"/>
    </source>
</evidence>
<dbReference type="InterPro" id="IPR050256">
    <property type="entry name" value="Glycosyltransferase_2"/>
</dbReference>
<feature type="transmembrane region" description="Helical" evidence="9">
    <location>
        <begin position="230"/>
        <end position="250"/>
    </location>
</feature>
<reference evidence="11" key="2">
    <citation type="submission" date="2020-11" db="EMBL/GenBank/DDBJ databases">
        <authorList>
            <person name="Thieme N."/>
            <person name="Liebl W."/>
            <person name="Zverlov V."/>
        </authorList>
    </citation>
    <scope>NUCLEOTIDE SEQUENCE</scope>
    <source>
        <strain evidence="11">NT08</strain>
    </source>
</reference>
<keyword evidence="5 9" id="KW-0812">Transmembrane</keyword>
<dbReference type="InterPro" id="IPR029044">
    <property type="entry name" value="Nucleotide-diphossugar_trans"/>
</dbReference>
<dbReference type="AlphaFoldDB" id="A0A1S8QUQ9"/>
<dbReference type="Gene3D" id="3.90.550.10">
    <property type="entry name" value="Spore Coat Polysaccharide Biosynthesis Protein SpsA, Chain A"/>
    <property type="match status" value="1"/>
</dbReference>
<evidence type="ECO:0000256" key="6">
    <source>
        <dbReference type="ARBA" id="ARBA00022989"/>
    </source>
</evidence>
<dbReference type="OMA" id="PERNRFF"/>
<dbReference type="GO" id="GO:0005886">
    <property type="term" value="C:plasma membrane"/>
    <property type="evidence" value="ECO:0007669"/>
    <property type="project" value="UniProtKB-SubCell"/>
</dbReference>
<sequence>MNDKTVYSVIVPLYNEELVINQSYKRLKEVMDSTNESYEIVFVNDGSKDRTREIAEEICSRDENIKLINFSRNFGHQAAITAGMDLALGDAIIVIDADLQDPPEVMLKMIEKWKEGYEVVYGKRVKREGETFFKKFTARVYYRLLRSMTTVDVPVDAGDFRLIDRKVCNTLIALPERNRYVRGLVSWVGYKQTYVEFIRQERFAGETKYPLKKMFKLACDGITALSYKPLIIAGHFGILALLVGIILMFVDITKAIINKSSVLNFTMMIGINMMMFGVVLSCIGIMGQYIGRIFDESKGRPIYIISSTTNYNRSSKKYNIINLEKKTL</sequence>
<reference evidence="12" key="1">
    <citation type="submission" date="2020-06" db="EMBL/GenBank/DDBJ databases">
        <title>Genomic insights into acetone-butanol-ethanol (ABE) fermentation by sequencing solventogenic clostridia strains.</title>
        <authorList>
            <person name="Brown S."/>
        </authorList>
    </citation>
    <scope>NUCLEOTIDE SEQUENCE</scope>
    <source>
        <strain evidence="12">DJ123</strain>
    </source>
</reference>
<keyword evidence="2" id="KW-1003">Cell membrane</keyword>
<evidence type="ECO:0000256" key="9">
    <source>
        <dbReference type="SAM" id="Phobius"/>
    </source>
</evidence>
<evidence type="ECO:0000256" key="4">
    <source>
        <dbReference type="ARBA" id="ARBA00022679"/>
    </source>
</evidence>
<comment type="subcellular location">
    <subcellularLocation>
        <location evidence="1">Cell membrane</location>
        <topology evidence="1">Multi-pass membrane protein</topology>
    </subcellularLocation>
</comment>
<dbReference type="SUPFAM" id="SSF53448">
    <property type="entry name" value="Nucleotide-diphospho-sugar transferases"/>
    <property type="match status" value="1"/>
</dbReference>
<keyword evidence="4 12" id="KW-0808">Transferase</keyword>